<evidence type="ECO:0000313" key="1">
    <source>
        <dbReference type="EMBL" id="RKL33442.1"/>
    </source>
</evidence>
<proteinExistence type="predicted"/>
<sequence>MPDYDNQFSSWLSTMETHKSDLDIQENSARNLGDRMRAQTNRYISAATKIFNERDVLMDTAYKVLIDFVGELLKYANADDEIGSGGVPSLPIVVGCFKALAEYCEKVIDDENIEAAESMQETGETSEVIANIRKLKGRILCDFGGLDRTVSWAEGNFNNLHEIHMRARDALNNARDKQSGFFYDLFGDSDIDNAVSINSRNEEDRRHEADAAWNFWDRLRNLRSEFQSLPNSDTDSLINTLESLSKDMKANYEKIGLTRKTDNDCWVASRSLQYHVTTQTEYTSRDDALRHVIKLLHTVNKTIDDDVHVQGFKDTIEANLRARLGEEKANELHEEKKFLPLPDDLDM</sequence>
<reference evidence="1 2" key="1">
    <citation type="journal article" date="2018" name="Sci. Rep.">
        <title>Characterisation of pathogen-specific regions and novel effector candidates in Fusarium oxysporum f. sp. cepae.</title>
        <authorList>
            <person name="Armitage A.D."/>
            <person name="Taylor A."/>
            <person name="Sobczyk M.K."/>
            <person name="Baxter L."/>
            <person name="Greenfield B.P."/>
            <person name="Bates H.J."/>
            <person name="Wilson F."/>
            <person name="Jackson A.C."/>
            <person name="Ott S."/>
            <person name="Harrison R.J."/>
            <person name="Clarkson J.P."/>
        </authorList>
    </citation>
    <scope>NUCLEOTIDE SEQUENCE [LARGE SCALE GENOMIC DNA]</scope>
    <source>
        <strain evidence="1 2">Fp_A8</strain>
    </source>
</reference>
<gene>
    <name evidence="1" type="ORF">BFJ72_g9958</name>
</gene>
<dbReference type="EMBL" id="MRDB01000040">
    <property type="protein sequence ID" value="RKL33442.1"/>
    <property type="molecule type" value="Genomic_DNA"/>
</dbReference>
<organism evidence="1 2">
    <name type="scientific">Gibberella intermedia</name>
    <name type="common">Bulb rot disease fungus</name>
    <name type="synonym">Fusarium proliferatum</name>
    <dbReference type="NCBI Taxonomy" id="948311"/>
    <lineage>
        <taxon>Eukaryota</taxon>
        <taxon>Fungi</taxon>
        <taxon>Dikarya</taxon>
        <taxon>Ascomycota</taxon>
        <taxon>Pezizomycotina</taxon>
        <taxon>Sordariomycetes</taxon>
        <taxon>Hypocreomycetidae</taxon>
        <taxon>Hypocreales</taxon>
        <taxon>Nectriaceae</taxon>
        <taxon>Fusarium</taxon>
        <taxon>Fusarium fujikuroi species complex</taxon>
    </lineage>
</organism>
<evidence type="ECO:0000313" key="2">
    <source>
        <dbReference type="Proteomes" id="UP000283569"/>
    </source>
</evidence>
<comment type="caution">
    <text evidence="1">The sequence shown here is derived from an EMBL/GenBank/DDBJ whole genome shotgun (WGS) entry which is preliminary data.</text>
</comment>
<protein>
    <submittedName>
        <fullName evidence="1">Uncharacterized protein</fullName>
    </submittedName>
</protein>
<dbReference type="Proteomes" id="UP000283569">
    <property type="component" value="Unassembled WGS sequence"/>
</dbReference>
<accession>A0A420SW40</accession>
<name>A0A420SW40_GIBIN</name>
<dbReference type="AlphaFoldDB" id="A0A420SW40"/>